<reference evidence="3" key="2">
    <citation type="journal article" date="2024" name="Plant">
        <title>Genomic evolution and insights into agronomic trait innovations of Sesamum species.</title>
        <authorList>
            <person name="Miao H."/>
            <person name="Wang L."/>
            <person name="Qu L."/>
            <person name="Liu H."/>
            <person name="Sun Y."/>
            <person name="Le M."/>
            <person name="Wang Q."/>
            <person name="Wei S."/>
            <person name="Zheng Y."/>
            <person name="Lin W."/>
            <person name="Duan Y."/>
            <person name="Cao H."/>
            <person name="Xiong S."/>
            <person name="Wang X."/>
            <person name="Wei L."/>
            <person name="Li C."/>
            <person name="Ma Q."/>
            <person name="Ju M."/>
            <person name="Zhao R."/>
            <person name="Li G."/>
            <person name="Mu C."/>
            <person name="Tian Q."/>
            <person name="Mei H."/>
            <person name="Zhang T."/>
            <person name="Gao T."/>
            <person name="Zhang H."/>
        </authorList>
    </citation>
    <scope>NUCLEOTIDE SEQUENCE</scope>
    <source>
        <strain evidence="3">G01</strain>
    </source>
</reference>
<dbReference type="Pfam" id="PF00314">
    <property type="entry name" value="Thaumatin"/>
    <property type="match status" value="1"/>
</dbReference>
<dbReference type="PROSITE" id="PS51367">
    <property type="entry name" value="THAUMATIN_2"/>
    <property type="match status" value="1"/>
</dbReference>
<proteinExistence type="predicted"/>
<dbReference type="InterPro" id="IPR001938">
    <property type="entry name" value="Thaumatin"/>
</dbReference>
<dbReference type="PROSITE" id="PS00316">
    <property type="entry name" value="THAUMATIN_1"/>
    <property type="match status" value="1"/>
</dbReference>
<sequence>MNFPKYVVVLLPLLFLHAQAIIFNIQNNCPYTVWAAAVPGGGRRLDRGQTWTIGFSDGPKLAKIWARTNCTFDASGRGSCLTGDCNGQLQCESNGSPPRTVAEYGLNSFGHKDYYYLSLLEGFNVPMEFRPTTNGCTRPIRCVADITGQCPEELKAPGGCNNPCTVHNTTEYCCGAGRCRPTNCRGFSRRGVATLSRTRKMTRRALSFARRALVTGLPSVLIRPCMYYATAYC</sequence>
<dbReference type="InterPro" id="IPR017949">
    <property type="entry name" value="Thaumatin_CS"/>
</dbReference>
<gene>
    <name evidence="3" type="ORF">Sangu_2598800</name>
</gene>
<reference evidence="3" key="1">
    <citation type="submission" date="2020-06" db="EMBL/GenBank/DDBJ databases">
        <authorList>
            <person name="Li T."/>
            <person name="Hu X."/>
            <person name="Zhang T."/>
            <person name="Song X."/>
            <person name="Zhang H."/>
            <person name="Dai N."/>
            <person name="Sheng W."/>
            <person name="Hou X."/>
            <person name="Wei L."/>
        </authorList>
    </citation>
    <scope>NUCLEOTIDE SEQUENCE</scope>
    <source>
        <strain evidence="3">G01</strain>
        <tissue evidence="3">Leaf</tissue>
    </source>
</reference>
<feature type="chain" id="PRO_5043553809" evidence="2">
    <location>
        <begin position="21"/>
        <end position="233"/>
    </location>
</feature>
<protein>
    <submittedName>
        <fullName evidence="3">Thaumatin-like protein</fullName>
    </submittedName>
</protein>
<dbReference type="PRINTS" id="PR00347">
    <property type="entry name" value="THAUMATIN"/>
</dbReference>
<evidence type="ECO:0000313" key="3">
    <source>
        <dbReference type="EMBL" id="KAL0289866.1"/>
    </source>
</evidence>
<organism evidence="3">
    <name type="scientific">Sesamum angustifolium</name>
    <dbReference type="NCBI Taxonomy" id="2727405"/>
    <lineage>
        <taxon>Eukaryota</taxon>
        <taxon>Viridiplantae</taxon>
        <taxon>Streptophyta</taxon>
        <taxon>Embryophyta</taxon>
        <taxon>Tracheophyta</taxon>
        <taxon>Spermatophyta</taxon>
        <taxon>Magnoliopsida</taxon>
        <taxon>eudicotyledons</taxon>
        <taxon>Gunneridae</taxon>
        <taxon>Pentapetalae</taxon>
        <taxon>asterids</taxon>
        <taxon>lamiids</taxon>
        <taxon>Lamiales</taxon>
        <taxon>Pedaliaceae</taxon>
        <taxon>Sesamum</taxon>
    </lineage>
</organism>
<comment type="caution">
    <text evidence="3">The sequence shown here is derived from an EMBL/GenBank/DDBJ whole genome shotgun (WGS) entry which is preliminary data.</text>
</comment>
<dbReference type="AlphaFoldDB" id="A0AAW2J5S4"/>
<dbReference type="EMBL" id="JACGWK010001380">
    <property type="protein sequence ID" value="KAL0289866.1"/>
    <property type="molecule type" value="Genomic_DNA"/>
</dbReference>
<dbReference type="PANTHER" id="PTHR31048">
    <property type="entry name" value="OS03G0233200 PROTEIN"/>
    <property type="match status" value="1"/>
</dbReference>
<feature type="signal peptide" evidence="2">
    <location>
        <begin position="1"/>
        <end position="20"/>
    </location>
</feature>
<keyword evidence="1 2" id="KW-0732">Signal</keyword>
<dbReference type="SUPFAM" id="SSF49870">
    <property type="entry name" value="Osmotin, thaumatin-like protein"/>
    <property type="match status" value="1"/>
</dbReference>
<dbReference type="Gene3D" id="2.60.110.10">
    <property type="entry name" value="Thaumatin"/>
    <property type="match status" value="1"/>
</dbReference>
<evidence type="ECO:0000256" key="1">
    <source>
        <dbReference type="ARBA" id="ARBA00022729"/>
    </source>
</evidence>
<accession>A0AAW2J5S4</accession>
<dbReference type="InterPro" id="IPR037176">
    <property type="entry name" value="Osmotin/thaumatin-like_sf"/>
</dbReference>
<name>A0AAW2J5S4_9LAMI</name>
<dbReference type="SMART" id="SM00205">
    <property type="entry name" value="THN"/>
    <property type="match status" value="1"/>
</dbReference>
<evidence type="ECO:0000256" key="2">
    <source>
        <dbReference type="SAM" id="SignalP"/>
    </source>
</evidence>